<evidence type="ECO:0000256" key="4">
    <source>
        <dbReference type="ARBA" id="ARBA00022777"/>
    </source>
</evidence>
<sequence length="312" mass="32043">MTRAVAGDALVVGEALIDVVHRADGTVDVHPGGSPANVALTLGRLGRPARLLTSFGGDAYGDRIRSWLRASDVSVVEGSDGAARTSVATARLSETGSATYEFELEWALPPVTLDPAETAVVHTGSIGSVLEPGATGVLSVLDAHRAHATVTYDPNLRPSLMGSAAAVAPRVDELVRRSDVVKVSDEDLAWLAPGRDPVDVARGWLALGPSLVVVTLGGEGAVAVTAQGVTGVPAERVEVVDTVGAGDSFMGALIDGLWHEGLLGAANRPALRAISGDAVERVLARCVRVAAITVSRAGANPPRRAELEATEL</sequence>
<dbReference type="GO" id="GO:0008865">
    <property type="term" value="F:fructokinase activity"/>
    <property type="evidence" value="ECO:0007669"/>
    <property type="project" value="UniProtKB-EC"/>
</dbReference>
<dbReference type="Pfam" id="PF00294">
    <property type="entry name" value="PfkB"/>
    <property type="match status" value="1"/>
</dbReference>
<dbReference type="PROSITE" id="PS00583">
    <property type="entry name" value="PFKB_KINASES_1"/>
    <property type="match status" value="1"/>
</dbReference>
<gene>
    <name evidence="8" type="primary">scrK</name>
    <name evidence="8" type="ORF">KDY119_01074</name>
</gene>
<dbReference type="InterPro" id="IPR029056">
    <property type="entry name" value="Ribokinase-like"/>
</dbReference>
<dbReference type="InterPro" id="IPR002139">
    <property type="entry name" value="Ribo/fructo_kinase"/>
</dbReference>
<evidence type="ECO:0000256" key="5">
    <source>
        <dbReference type="ARBA" id="ARBA00022840"/>
    </source>
</evidence>
<dbReference type="SUPFAM" id="SSF53613">
    <property type="entry name" value="Ribokinase-like"/>
    <property type="match status" value="1"/>
</dbReference>
<evidence type="ECO:0000313" key="8">
    <source>
        <dbReference type="EMBL" id="QFU97575.1"/>
    </source>
</evidence>
<organism evidence="8 9">
    <name type="scientific">Luteimicrobium xylanilyticum</name>
    <dbReference type="NCBI Taxonomy" id="1133546"/>
    <lineage>
        <taxon>Bacteria</taxon>
        <taxon>Bacillati</taxon>
        <taxon>Actinomycetota</taxon>
        <taxon>Actinomycetes</taxon>
        <taxon>Micrococcales</taxon>
        <taxon>Luteimicrobium</taxon>
    </lineage>
</organism>
<keyword evidence="5" id="KW-0067">ATP-binding</keyword>
<proteinExistence type="inferred from homology"/>
<dbReference type="EC" id="2.7.1.4" evidence="8"/>
<evidence type="ECO:0000259" key="7">
    <source>
        <dbReference type="Pfam" id="PF00294"/>
    </source>
</evidence>
<dbReference type="PANTHER" id="PTHR43085:SF1">
    <property type="entry name" value="PSEUDOURIDINE KINASE-RELATED"/>
    <property type="match status" value="1"/>
</dbReference>
<feature type="domain" description="Carbohydrate kinase PfkB" evidence="7">
    <location>
        <begin position="9"/>
        <end position="302"/>
    </location>
</feature>
<accession>A0A5P9QAW3</accession>
<keyword evidence="4 6" id="KW-0418">Kinase</keyword>
<comment type="similarity">
    <text evidence="1 6">Belongs to the carbohydrate kinase PfkB family.</text>
</comment>
<reference evidence="8 9" key="1">
    <citation type="submission" date="2019-10" db="EMBL/GenBank/DDBJ databases">
        <title>Genome sequence of Luteimicrobium xylanilyticum HY-24.</title>
        <authorList>
            <person name="Kim D.Y."/>
            <person name="Park H.-Y."/>
        </authorList>
    </citation>
    <scope>NUCLEOTIDE SEQUENCE [LARGE SCALE GENOMIC DNA]</scope>
    <source>
        <strain evidence="8 9">HY-24</strain>
    </source>
</reference>
<dbReference type="PROSITE" id="PS00584">
    <property type="entry name" value="PFKB_KINASES_2"/>
    <property type="match status" value="1"/>
</dbReference>
<keyword evidence="9" id="KW-1185">Reference proteome</keyword>
<dbReference type="CDD" id="cd01167">
    <property type="entry name" value="bac_FRK"/>
    <property type="match status" value="1"/>
</dbReference>
<dbReference type="GO" id="GO:0005524">
    <property type="term" value="F:ATP binding"/>
    <property type="evidence" value="ECO:0007669"/>
    <property type="project" value="UniProtKB-KW"/>
</dbReference>
<name>A0A5P9QAW3_9MICO</name>
<protein>
    <submittedName>
        <fullName evidence="8">Fructokinase</fullName>
        <ecNumber evidence="8">2.7.1.4</ecNumber>
    </submittedName>
</protein>
<dbReference type="InterPro" id="IPR002173">
    <property type="entry name" value="Carboh/pur_kinase_PfkB_CS"/>
</dbReference>
<dbReference type="KEGG" id="lxl:KDY119_01074"/>
<dbReference type="RefSeq" id="WP_036952081.1">
    <property type="nucleotide sequence ID" value="NZ_BAABIH010000001.1"/>
</dbReference>
<dbReference type="Gene3D" id="3.40.1190.20">
    <property type="match status" value="1"/>
</dbReference>
<evidence type="ECO:0000256" key="1">
    <source>
        <dbReference type="ARBA" id="ARBA00010688"/>
    </source>
</evidence>
<evidence type="ECO:0000256" key="3">
    <source>
        <dbReference type="ARBA" id="ARBA00022741"/>
    </source>
</evidence>
<dbReference type="PANTHER" id="PTHR43085">
    <property type="entry name" value="HEXOKINASE FAMILY MEMBER"/>
    <property type="match status" value="1"/>
</dbReference>
<evidence type="ECO:0000313" key="9">
    <source>
        <dbReference type="Proteomes" id="UP000326702"/>
    </source>
</evidence>
<keyword evidence="2 6" id="KW-0808">Transferase</keyword>
<dbReference type="InterPro" id="IPR011611">
    <property type="entry name" value="PfkB_dom"/>
</dbReference>
<dbReference type="GO" id="GO:0006000">
    <property type="term" value="P:fructose metabolic process"/>
    <property type="evidence" value="ECO:0007669"/>
    <property type="project" value="UniProtKB-ARBA"/>
</dbReference>
<keyword evidence="3" id="KW-0547">Nucleotide-binding</keyword>
<evidence type="ECO:0000256" key="2">
    <source>
        <dbReference type="ARBA" id="ARBA00022679"/>
    </source>
</evidence>
<evidence type="ECO:0000256" key="6">
    <source>
        <dbReference type="RuleBase" id="RU003704"/>
    </source>
</evidence>
<dbReference type="InterPro" id="IPR050306">
    <property type="entry name" value="PfkB_Carbo_kinase"/>
</dbReference>
<dbReference type="PRINTS" id="PR00990">
    <property type="entry name" value="RIBOKINASE"/>
</dbReference>
<dbReference type="Proteomes" id="UP000326702">
    <property type="component" value="Chromosome"/>
</dbReference>
<dbReference type="EMBL" id="CP045529">
    <property type="protein sequence ID" value="QFU97575.1"/>
    <property type="molecule type" value="Genomic_DNA"/>
</dbReference>
<dbReference type="AlphaFoldDB" id="A0A5P9QAW3"/>